<proteinExistence type="predicted"/>
<organism evidence="3 4">
    <name type="scientific">Aquilegia coerulea</name>
    <name type="common">Rocky mountain columbine</name>
    <dbReference type="NCBI Taxonomy" id="218851"/>
    <lineage>
        <taxon>Eukaryota</taxon>
        <taxon>Viridiplantae</taxon>
        <taxon>Streptophyta</taxon>
        <taxon>Embryophyta</taxon>
        <taxon>Tracheophyta</taxon>
        <taxon>Spermatophyta</taxon>
        <taxon>Magnoliopsida</taxon>
        <taxon>Ranunculales</taxon>
        <taxon>Ranunculaceae</taxon>
        <taxon>Thalictroideae</taxon>
        <taxon>Aquilegia</taxon>
    </lineage>
</organism>
<gene>
    <name evidence="3" type="ORF">AQUCO_00100637v1</name>
</gene>
<keyword evidence="4" id="KW-1185">Reference proteome</keyword>
<dbReference type="STRING" id="218851.A0A2G5FB98"/>
<evidence type="ECO:0000313" key="3">
    <source>
        <dbReference type="EMBL" id="PIA65293.1"/>
    </source>
</evidence>
<dbReference type="SUPFAM" id="SSF52540">
    <property type="entry name" value="P-loop containing nucleoside triphosphate hydrolases"/>
    <property type="match status" value="1"/>
</dbReference>
<dbReference type="Proteomes" id="UP000230069">
    <property type="component" value="Unassembled WGS sequence"/>
</dbReference>
<name>A0A2G5FB98_AQUCA</name>
<dbReference type="Pfam" id="PF01926">
    <property type="entry name" value="MMR_HSR1"/>
    <property type="match status" value="1"/>
</dbReference>
<dbReference type="Gene3D" id="3.40.50.300">
    <property type="entry name" value="P-loop containing nucleotide triphosphate hydrolases"/>
    <property type="match status" value="1"/>
</dbReference>
<dbReference type="PRINTS" id="PR00326">
    <property type="entry name" value="GTP1OBG"/>
</dbReference>
<evidence type="ECO:0000256" key="1">
    <source>
        <dbReference type="SAM" id="MobiDB-lite"/>
    </source>
</evidence>
<dbReference type="EMBL" id="KZ305018">
    <property type="protein sequence ID" value="PIA65293.1"/>
    <property type="molecule type" value="Genomic_DNA"/>
</dbReference>
<dbReference type="InterPro" id="IPR027417">
    <property type="entry name" value="P-loop_NTPase"/>
</dbReference>
<dbReference type="InterPro" id="IPR006073">
    <property type="entry name" value="GTP-bd"/>
</dbReference>
<dbReference type="GO" id="GO:0005525">
    <property type="term" value="F:GTP binding"/>
    <property type="evidence" value="ECO:0007669"/>
    <property type="project" value="InterPro"/>
</dbReference>
<feature type="domain" description="G" evidence="2">
    <location>
        <begin position="17"/>
        <end position="73"/>
    </location>
</feature>
<dbReference type="AlphaFoldDB" id="A0A2G5FB98"/>
<protein>
    <recommendedName>
        <fullName evidence="2">G domain-containing protein</fullName>
    </recommendedName>
</protein>
<dbReference type="InParanoid" id="A0A2G5FB98"/>
<accession>A0A2G5FB98</accession>
<sequence>MQTLRAVPVVDLETPTLCLVGAPNVGKSSLVRILSTGKPEVCNYPFTTRGILMGHITVNYQRFQVTDTPGLLRRCDEIFISKMKGREGDNEPVTSEGLPQPFEWKLS</sequence>
<evidence type="ECO:0000259" key="2">
    <source>
        <dbReference type="Pfam" id="PF01926"/>
    </source>
</evidence>
<evidence type="ECO:0000313" key="4">
    <source>
        <dbReference type="Proteomes" id="UP000230069"/>
    </source>
</evidence>
<feature type="region of interest" description="Disordered" evidence="1">
    <location>
        <begin position="86"/>
        <end position="107"/>
    </location>
</feature>
<dbReference type="PANTHER" id="PTHR45759">
    <property type="entry name" value="NUCLEOLAR GTP-BINDING PROTEIN 1"/>
    <property type="match status" value="1"/>
</dbReference>
<dbReference type="OrthoDB" id="415015at2759"/>
<reference evidence="3 4" key="1">
    <citation type="submission" date="2017-09" db="EMBL/GenBank/DDBJ databases">
        <title>WGS assembly of Aquilegia coerulea Goldsmith.</title>
        <authorList>
            <person name="Hodges S."/>
            <person name="Kramer E."/>
            <person name="Nordborg M."/>
            <person name="Tomkins J."/>
            <person name="Borevitz J."/>
            <person name="Derieg N."/>
            <person name="Yan J."/>
            <person name="Mihaltcheva S."/>
            <person name="Hayes R.D."/>
            <person name="Rokhsar D."/>
        </authorList>
    </citation>
    <scope>NUCLEOTIDE SEQUENCE [LARGE SCALE GENOMIC DNA]</scope>
    <source>
        <strain evidence="4">cv. Goldsmith</strain>
    </source>
</reference>